<dbReference type="PANTHER" id="PTHR43252">
    <property type="entry name" value="TRANSCRIPTIONAL REGULATOR YQJI"/>
    <property type="match status" value="1"/>
</dbReference>
<gene>
    <name evidence="3" type="ORF">BN59_01600</name>
</gene>
<dbReference type="EMBL" id="CCSB01000002">
    <property type="protein sequence ID" value="CDZ77317.1"/>
    <property type="molecule type" value="Genomic_DNA"/>
</dbReference>
<accession>A0A078KWD9</accession>
<protein>
    <submittedName>
        <fullName evidence="3">Lineage-specific thermal regulator protein</fullName>
    </submittedName>
</protein>
<evidence type="ECO:0000313" key="3">
    <source>
        <dbReference type="EMBL" id="CDZ77317.1"/>
    </source>
</evidence>
<dbReference type="AlphaFoldDB" id="A0A078KWD9"/>
<dbReference type="InterPro" id="IPR036390">
    <property type="entry name" value="WH_DNA-bd_sf"/>
</dbReference>
<dbReference type="Pfam" id="PF03551">
    <property type="entry name" value="PadR"/>
    <property type="match status" value="1"/>
</dbReference>
<dbReference type="PANTHER" id="PTHR43252:SF6">
    <property type="entry name" value="NEGATIVE TRANSCRIPTION REGULATOR PADR"/>
    <property type="match status" value="1"/>
</dbReference>
<dbReference type="Gene3D" id="6.10.140.190">
    <property type="match status" value="1"/>
</dbReference>
<sequence>MKSRINKTRYAVLGMLSFSPKSGYEISKDIQNSTNYFWSESDGQLYPILKQLTEEGLVVCIESETLPGKRSKKIYELTDEGHAALQDWLRQPPVTFTVRNEFLLQLFFGHELSWQENRDKIQALQTQLTQELAVYDSIEIRIKENSQDPTWLLMALAYGQFATKAEIAWCEEMIHQLEQQYGKGKNE</sequence>
<name>A0A078KWD9_9GAMM</name>
<dbReference type="STRING" id="1034943.BN59_01600"/>
<organism evidence="3 4">
    <name type="scientific">Legionella massiliensis</name>
    <dbReference type="NCBI Taxonomy" id="1034943"/>
    <lineage>
        <taxon>Bacteria</taxon>
        <taxon>Pseudomonadati</taxon>
        <taxon>Pseudomonadota</taxon>
        <taxon>Gammaproteobacteria</taxon>
        <taxon>Legionellales</taxon>
        <taxon>Legionellaceae</taxon>
        <taxon>Legionella</taxon>
    </lineage>
</organism>
<feature type="domain" description="Transcription regulator PadR C-terminal" evidence="2">
    <location>
        <begin position="98"/>
        <end position="178"/>
    </location>
</feature>
<proteinExistence type="predicted"/>
<dbReference type="SUPFAM" id="SSF46785">
    <property type="entry name" value="Winged helix' DNA-binding domain"/>
    <property type="match status" value="1"/>
</dbReference>
<dbReference type="RefSeq" id="WP_141650444.1">
    <property type="nucleotide sequence ID" value="NZ_CCVW01000002.1"/>
</dbReference>
<dbReference type="Proteomes" id="UP000044071">
    <property type="component" value="Unassembled WGS sequence"/>
</dbReference>
<feature type="domain" description="Transcription regulator PadR N-terminal" evidence="1">
    <location>
        <begin position="12"/>
        <end position="86"/>
    </location>
</feature>
<dbReference type="InterPro" id="IPR005149">
    <property type="entry name" value="Tscrpt_reg_PadR_N"/>
</dbReference>
<dbReference type="InterPro" id="IPR036388">
    <property type="entry name" value="WH-like_DNA-bd_sf"/>
</dbReference>
<keyword evidence="4" id="KW-1185">Reference proteome</keyword>
<dbReference type="InterPro" id="IPR018309">
    <property type="entry name" value="Tscrpt_reg_PadR_C"/>
</dbReference>
<dbReference type="Pfam" id="PF10400">
    <property type="entry name" value="Vir_act_alpha_C"/>
    <property type="match status" value="1"/>
</dbReference>
<dbReference type="eggNOG" id="COG1695">
    <property type="taxonomic scope" value="Bacteria"/>
</dbReference>
<evidence type="ECO:0000259" key="2">
    <source>
        <dbReference type="Pfam" id="PF10400"/>
    </source>
</evidence>
<evidence type="ECO:0000313" key="4">
    <source>
        <dbReference type="Proteomes" id="UP000044071"/>
    </source>
</evidence>
<dbReference type="Gene3D" id="1.10.10.10">
    <property type="entry name" value="Winged helix-like DNA-binding domain superfamily/Winged helix DNA-binding domain"/>
    <property type="match status" value="1"/>
</dbReference>
<reference evidence="3 4" key="1">
    <citation type="submission" date="2014-06" db="EMBL/GenBank/DDBJ databases">
        <authorList>
            <person name="Urmite Genomes Urmite Genomes"/>
        </authorList>
    </citation>
    <scope>NUCLEOTIDE SEQUENCE [LARGE SCALE GENOMIC DNA]</scope>
</reference>
<evidence type="ECO:0000259" key="1">
    <source>
        <dbReference type="Pfam" id="PF03551"/>
    </source>
</evidence>